<accession>A0AAV3TWW1</accession>
<feature type="transmembrane region" description="Helical" evidence="5">
    <location>
        <begin position="21"/>
        <end position="41"/>
    </location>
</feature>
<comment type="subcellular location">
    <subcellularLocation>
        <location evidence="1">Membrane</location>
        <topology evidence="1">Single-pass membrane protein</topology>
    </subcellularLocation>
</comment>
<sequence>MDLTKIKSVFTKKRFITAISWISAQLLIVVFLAVFLLGALVTTTGGRNWLASTGLDWLQESDILAKQGLALNIDGFNYPETNHLTFSDLELKKDGALWVRIRDFDFAMELKPLWRKKFNVTNLSMAELYYRQLPAQPDETEDDDAEPSEGGSFALPTARLDRLAIDRLMLDGVIPESAHNPNFSDTTVTYKVEGNGYINGNDDIELHLSANPIEQNIPSLNVDITGSSAYTNHLVLAVQEPAKGWIGYWLKNPETDDLKVDLVTDVAFVDNTLTTQIESLKLPIAGQAIELLGGLSYQLPDAEDSAQNPNWELHTEDLLLKLAGSTHQIKADIINPQLDASVNINVLPLEIFSAWVPDLDNGTLTADVKVTETINAPAFDAEVKSDLRYADNDLMLRANATGTQERINVQQLILDYIDLNINADGTIDLANGNNDFEFKLTGLSNETIAPFQVELPEGLSFKVSEVSGQLNGTIDNPQADLILRARGQYKDLPFTTNAAADVKGDIVNIADLSLRLPDGHIEASGNVDYKNITGDINAEIKSIPLNIAEAVGVMLPEKLDGILNAIVTADGNLTQPNANIDATLSGHLDQTQYDFQLLASSQADRYQLQQLDADIDGNRTLSAKGSYQNDQFDAQLSITEFATAILAPLGVELPVGTINTDLSANGTAKQPVIDGSFEYLLEQSGYTAKGDKQPIPLLVKALMKTTDGELALNTTLERDGLPPGKLDLVIPLYEYINIYTDNPPTSTEQTPLMGNANVDLDLTAIAFLLDPEVNEIGGVVKAKLDTSGTLGVPAVDGDVNLTNFSYFNSLMGTQVEDFNCSLAAQKQSFTITECQGTDGDKGKYKIGGSLTLPVPGSYGAMDINIAAKNAEVIKRVDIDSQATGKIAITGDFNKLLASGNLEITPLNAMIDVNMGAAAPEIEVTEIAANETEEEESEPLFPTPTIELDLSITATQQAYLRGRGLETELSGEIKLSGTADDPQYIGEFNTLRGELELFGKDFQLEQGQVSFVNNSIAVAIEAVYEKSGNQIIADVSGQNDKYDIKFSSIPTMPQDEILSYIIFGESAADIEPIKAVQLAMAVKKLQGGSSSFDALGTARNLLGVDNITVENQADDENGDGGLNIGVGKYLNDRTYLELERTPNPSQPWKGSIQIELTPRIHLQSTTGGTSGIDSAEVIWEKDY</sequence>
<gene>
    <name evidence="7" type="ORF">GCM10025791_02330</name>
</gene>
<dbReference type="GO" id="GO:0009306">
    <property type="term" value="P:protein secretion"/>
    <property type="evidence" value="ECO:0007669"/>
    <property type="project" value="InterPro"/>
</dbReference>
<evidence type="ECO:0000256" key="5">
    <source>
        <dbReference type="SAM" id="Phobius"/>
    </source>
</evidence>
<protein>
    <recommendedName>
        <fullName evidence="6">Translocation and assembly module TamB C-terminal domain-containing protein</fullName>
    </recommendedName>
</protein>
<organism evidence="7 8">
    <name type="scientific">Halioxenophilus aromaticivorans</name>
    <dbReference type="NCBI Taxonomy" id="1306992"/>
    <lineage>
        <taxon>Bacteria</taxon>
        <taxon>Pseudomonadati</taxon>
        <taxon>Pseudomonadota</taxon>
        <taxon>Gammaproteobacteria</taxon>
        <taxon>Alteromonadales</taxon>
        <taxon>Alteromonadaceae</taxon>
        <taxon>Halioxenophilus</taxon>
    </lineage>
</organism>
<evidence type="ECO:0000313" key="8">
    <source>
        <dbReference type="Proteomes" id="UP001409585"/>
    </source>
</evidence>
<dbReference type="Proteomes" id="UP001409585">
    <property type="component" value="Unassembled WGS sequence"/>
</dbReference>
<evidence type="ECO:0000259" key="6">
    <source>
        <dbReference type="Pfam" id="PF04357"/>
    </source>
</evidence>
<dbReference type="PANTHER" id="PTHR36985:SF1">
    <property type="entry name" value="TRANSLOCATION AND ASSEMBLY MODULE SUBUNIT TAMB"/>
    <property type="match status" value="1"/>
</dbReference>
<dbReference type="GO" id="GO:0005886">
    <property type="term" value="C:plasma membrane"/>
    <property type="evidence" value="ECO:0007669"/>
    <property type="project" value="InterPro"/>
</dbReference>
<keyword evidence="8" id="KW-1185">Reference proteome</keyword>
<dbReference type="Pfam" id="PF04357">
    <property type="entry name" value="TamB"/>
    <property type="match status" value="1"/>
</dbReference>
<evidence type="ECO:0000256" key="4">
    <source>
        <dbReference type="ARBA" id="ARBA00023136"/>
    </source>
</evidence>
<keyword evidence="2 5" id="KW-0812">Transmembrane</keyword>
<dbReference type="AlphaFoldDB" id="A0AAV3TWW1"/>
<proteinExistence type="predicted"/>
<dbReference type="PANTHER" id="PTHR36985">
    <property type="entry name" value="TRANSLOCATION AND ASSEMBLY MODULE SUBUNIT TAMB"/>
    <property type="match status" value="1"/>
</dbReference>
<evidence type="ECO:0000256" key="1">
    <source>
        <dbReference type="ARBA" id="ARBA00004167"/>
    </source>
</evidence>
<dbReference type="InterPro" id="IPR007452">
    <property type="entry name" value="TamB_C"/>
</dbReference>
<keyword evidence="3 5" id="KW-1133">Transmembrane helix</keyword>
<evidence type="ECO:0000256" key="3">
    <source>
        <dbReference type="ARBA" id="ARBA00022989"/>
    </source>
</evidence>
<reference evidence="8" key="1">
    <citation type="journal article" date="2019" name="Int. J. Syst. Evol. Microbiol.">
        <title>The Global Catalogue of Microorganisms (GCM) 10K type strain sequencing project: providing services to taxonomists for standard genome sequencing and annotation.</title>
        <authorList>
            <consortium name="The Broad Institute Genomics Platform"/>
            <consortium name="The Broad Institute Genome Sequencing Center for Infectious Disease"/>
            <person name="Wu L."/>
            <person name="Ma J."/>
        </authorList>
    </citation>
    <scope>NUCLEOTIDE SEQUENCE [LARGE SCALE GENOMIC DNA]</scope>
    <source>
        <strain evidence="8">JCM 19134</strain>
    </source>
</reference>
<evidence type="ECO:0000256" key="2">
    <source>
        <dbReference type="ARBA" id="ARBA00022692"/>
    </source>
</evidence>
<comment type="caution">
    <text evidence="7">The sequence shown here is derived from an EMBL/GenBank/DDBJ whole genome shotgun (WGS) entry which is preliminary data.</text>
</comment>
<name>A0AAV3TWW1_9ALTE</name>
<feature type="domain" description="Translocation and assembly module TamB C-terminal" evidence="6">
    <location>
        <begin position="836"/>
        <end position="1182"/>
    </location>
</feature>
<dbReference type="EMBL" id="BAABLX010000001">
    <property type="protein sequence ID" value="GAA4930076.1"/>
    <property type="molecule type" value="Genomic_DNA"/>
</dbReference>
<dbReference type="RefSeq" id="WP_345415760.1">
    <property type="nucleotide sequence ID" value="NZ_AP031496.1"/>
</dbReference>
<evidence type="ECO:0000313" key="7">
    <source>
        <dbReference type="EMBL" id="GAA4930076.1"/>
    </source>
</evidence>
<keyword evidence="4 5" id="KW-0472">Membrane</keyword>